<evidence type="ECO:0000313" key="1">
    <source>
        <dbReference type="EMBL" id="KAF9064410.1"/>
    </source>
</evidence>
<comment type="caution">
    <text evidence="1">The sequence shown here is derived from an EMBL/GenBank/DDBJ whole genome shotgun (WGS) entry which is preliminary data.</text>
</comment>
<dbReference type="OrthoDB" id="5376140at2759"/>
<dbReference type="InterPro" id="IPR029063">
    <property type="entry name" value="SAM-dependent_MTases_sf"/>
</dbReference>
<dbReference type="SUPFAM" id="SSF53335">
    <property type="entry name" value="S-adenosyl-L-methionine-dependent methyltransferases"/>
    <property type="match status" value="1"/>
</dbReference>
<gene>
    <name evidence="1" type="ORF">BDP27DRAFT_1230519</name>
</gene>
<evidence type="ECO:0000313" key="2">
    <source>
        <dbReference type="Proteomes" id="UP000772434"/>
    </source>
</evidence>
<accession>A0A9P5U281</accession>
<keyword evidence="2" id="KW-1185">Reference proteome</keyword>
<sequence>MSAYLQITVLILHQDLYKCLNPDCYFMTTITNVSPTAKQSSVIHPFCRRILTVREVACSQGFPDHFVFYAIEDSVILPIIGRKTFVDSSLTGKA</sequence>
<protein>
    <submittedName>
        <fullName evidence="1">Uncharacterized protein</fullName>
    </submittedName>
</protein>
<dbReference type="AlphaFoldDB" id="A0A9P5U281"/>
<proteinExistence type="predicted"/>
<dbReference type="Proteomes" id="UP000772434">
    <property type="component" value="Unassembled WGS sequence"/>
</dbReference>
<dbReference type="Gene3D" id="3.90.120.10">
    <property type="entry name" value="DNA Methylase, subunit A, domain 2"/>
    <property type="match status" value="1"/>
</dbReference>
<name>A0A9P5U281_9AGAR</name>
<reference evidence="1" key="1">
    <citation type="submission" date="2020-11" db="EMBL/GenBank/DDBJ databases">
        <authorList>
            <consortium name="DOE Joint Genome Institute"/>
            <person name="Ahrendt S."/>
            <person name="Riley R."/>
            <person name="Andreopoulos W."/>
            <person name="Labutti K."/>
            <person name="Pangilinan J."/>
            <person name="Ruiz-Duenas F.J."/>
            <person name="Barrasa J.M."/>
            <person name="Sanchez-Garcia M."/>
            <person name="Camarero S."/>
            <person name="Miyauchi S."/>
            <person name="Serrano A."/>
            <person name="Linde D."/>
            <person name="Babiker R."/>
            <person name="Drula E."/>
            <person name="Ayuso-Fernandez I."/>
            <person name="Pacheco R."/>
            <person name="Padilla G."/>
            <person name="Ferreira P."/>
            <person name="Barriuso J."/>
            <person name="Kellner H."/>
            <person name="Castanera R."/>
            <person name="Alfaro M."/>
            <person name="Ramirez L."/>
            <person name="Pisabarro A.G."/>
            <person name="Kuo A."/>
            <person name="Tritt A."/>
            <person name="Lipzen A."/>
            <person name="He G."/>
            <person name="Yan M."/>
            <person name="Ng V."/>
            <person name="Cullen D."/>
            <person name="Martin F."/>
            <person name="Rosso M.-N."/>
            <person name="Henrissat B."/>
            <person name="Hibbett D."/>
            <person name="Martinez A.T."/>
            <person name="Grigoriev I.V."/>
        </authorList>
    </citation>
    <scope>NUCLEOTIDE SEQUENCE</scope>
    <source>
        <strain evidence="1">AH 40177</strain>
    </source>
</reference>
<dbReference type="EMBL" id="JADNRY010000124">
    <property type="protein sequence ID" value="KAF9064410.1"/>
    <property type="molecule type" value="Genomic_DNA"/>
</dbReference>
<organism evidence="1 2">
    <name type="scientific">Rhodocollybia butyracea</name>
    <dbReference type="NCBI Taxonomy" id="206335"/>
    <lineage>
        <taxon>Eukaryota</taxon>
        <taxon>Fungi</taxon>
        <taxon>Dikarya</taxon>
        <taxon>Basidiomycota</taxon>
        <taxon>Agaricomycotina</taxon>
        <taxon>Agaricomycetes</taxon>
        <taxon>Agaricomycetidae</taxon>
        <taxon>Agaricales</taxon>
        <taxon>Marasmiineae</taxon>
        <taxon>Omphalotaceae</taxon>
        <taxon>Rhodocollybia</taxon>
    </lineage>
</organism>